<feature type="compositionally biased region" description="Basic residues" evidence="1">
    <location>
        <begin position="398"/>
        <end position="407"/>
    </location>
</feature>
<feature type="region of interest" description="Disordered" evidence="1">
    <location>
        <begin position="398"/>
        <end position="460"/>
    </location>
</feature>
<protein>
    <submittedName>
        <fullName evidence="2">Uncharacterized protein</fullName>
    </submittedName>
</protein>
<feature type="compositionally biased region" description="Low complexity" evidence="1">
    <location>
        <begin position="413"/>
        <end position="443"/>
    </location>
</feature>
<feature type="compositionally biased region" description="Low complexity" evidence="1">
    <location>
        <begin position="504"/>
        <end position="520"/>
    </location>
</feature>
<dbReference type="AlphaFoldDB" id="A0A7S4E1M7"/>
<feature type="region of interest" description="Disordered" evidence="1">
    <location>
        <begin position="574"/>
        <end position="624"/>
    </location>
</feature>
<evidence type="ECO:0000256" key="1">
    <source>
        <dbReference type="SAM" id="MobiDB-lite"/>
    </source>
</evidence>
<feature type="region of interest" description="Disordered" evidence="1">
    <location>
        <begin position="490"/>
        <end position="551"/>
    </location>
</feature>
<feature type="region of interest" description="Disordered" evidence="1">
    <location>
        <begin position="168"/>
        <end position="259"/>
    </location>
</feature>
<feature type="compositionally biased region" description="Basic residues" evidence="1">
    <location>
        <begin position="234"/>
        <end position="249"/>
    </location>
</feature>
<feature type="compositionally biased region" description="Polar residues" evidence="1">
    <location>
        <begin position="218"/>
        <end position="227"/>
    </location>
</feature>
<reference evidence="2" key="1">
    <citation type="submission" date="2021-01" db="EMBL/GenBank/DDBJ databases">
        <authorList>
            <person name="Corre E."/>
            <person name="Pelletier E."/>
            <person name="Niang G."/>
            <person name="Scheremetjew M."/>
            <person name="Finn R."/>
            <person name="Kale V."/>
            <person name="Holt S."/>
            <person name="Cochrane G."/>
            <person name="Meng A."/>
            <person name="Brown T."/>
            <person name="Cohen L."/>
        </authorList>
    </citation>
    <scope>NUCLEOTIDE SEQUENCE</scope>
    <source>
        <strain evidence="2">CCCM811</strain>
    </source>
</reference>
<feature type="compositionally biased region" description="Polar residues" evidence="1">
    <location>
        <begin position="611"/>
        <end position="622"/>
    </location>
</feature>
<dbReference type="EMBL" id="HBIV01052751">
    <property type="protein sequence ID" value="CAE0684378.1"/>
    <property type="molecule type" value="Transcribed_RNA"/>
</dbReference>
<evidence type="ECO:0000313" key="2">
    <source>
        <dbReference type="EMBL" id="CAE0684378.1"/>
    </source>
</evidence>
<name>A0A7S4E1M7_9EUKA</name>
<accession>A0A7S4E1M7</accession>
<organism evidence="2">
    <name type="scientific">Lotharella globosa</name>
    <dbReference type="NCBI Taxonomy" id="91324"/>
    <lineage>
        <taxon>Eukaryota</taxon>
        <taxon>Sar</taxon>
        <taxon>Rhizaria</taxon>
        <taxon>Cercozoa</taxon>
        <taxon>Chlorarachniophyceae</taxon>
        <taxon>Lotharella</taxon>
    </lineage>
</organism>
<proteinExistence type="predicted"/>
<sequence>MSASPGFAFSEQLRCQSPGGSATNVFSGGDFAPLPGVDGGSNPFSLKVQIPGSRRALFNASPKQCGTLVHSLSPLGGIRSPIRSPSCSPGLGIADFAVAVARGLPEMDMDTFFKHKLDNPSPMIGDLLMPSPGGKLLQKSPGKILGKSPMGRTQLEASSPQRIEIGMLGRFPNFGPLDQMAHGKKSPSPELKNSLPPQVPVASRNKSTPQRQPPPEHQVQSMDTEQTFTEKKSNRGNKRSQTRSSKRKKEGTTPVVKPTVLPVRRSSRKAATALNELSKEVSKAVPLAAPVAPPVMIDEGPVWEGLKYIGPTKKNRPRYKSKQSWEWDIYPHGVSKLHGKLRIQIKQRGFNPAYPLFPNSWEGLLSAAMFRDKEIIKLWNAGILVRSPKFNFMHLKELKRKPNKRKTSSQNVAASVSAGAARARASQASARSRGGSRGRSTARQVPAPTPMARSRSTPLRAASLKAMGAVAAAAQRLAAEDLNDVSNLNKPFSIPSEPPKLLAQSPQSSSSVTTASDASPQQTRGGGAAAASFKGTKGEKRPAPGLVPPVSSINRYESGTLSAPDPDLLVPSGGLAGFYSGTQQDSKEVTRSSNPGSAPEFRRVTRRRVGSMSNSTGATSPCTHKLNCKRGASSGACLECKLHGPRNAGKSLYQMRFTHPEGFQALMETNTLSLVDRATSAPIAIVGGDPSLA</sequence>
<gene>
    <name evidence="2" type="ORF">LGLO00237_LOCUS36166</name>
</gene>